<dbReference type="NCBIfam" id="NF041390">
    <property type="entry name" value="TadE_Rv3655c"/>
    <property type="match status" value="1"/>
</dbReference>
<reference evidence="1 2" key="1">
    <citation type="submission" date="2019-01" db="EMBL/GenBank/DDBJ databases">
        <title>Lactibacter flavus gen. nov., sp. nov., a novel bacterium of the family Propionibacteriaceae isolated from raw milk and dairy products.</title>
        <authorList>
            <person name="Huptas C."/>
            <person name="Wenning M."/>
            <person name="Breitenwieser F."/>
            <person name="Doll E."/>
            <person name="Von Neubeck M."/>
            <person name="Busse H.-J."/>
            <person name="Scherer S."/>
        </authorList>
    </citation>
    <scope>NUCLEOTIDE SEQUENCE [LARGE SCALE GENOMIC DNA]</scope>
    <source>
        <strain evidence="1 2">KCTC 33808</strain>
    </source>
</reference>
<comment type="caution">
    <text evidence="1">The sequence shown here is derived from an EMBL/GenBank/DDBJ whole genome shotgun (WGS) entry which is preliminary data.</text>
</comment>
<dbReference type="AlphaFoldDB" id="A0A4Q9KGX1"/>
<dbReference type="EMBL" id="SDMQ01000001">
    <property type="protein sequence ID" value="TBT88565.1"/>
    <property type="molecule type" value="Genomic_DNA"/>
</dbReference>
<sequence length="101" mass="10085">MVTVETAFATLFLAVVLGGVLLVGGAALVQGQCQVTANEVARQAARGDAAAVARASADAPAGATVTTRRTGGAVVVEVRWEAPLGPVTWPLSASAQVLEEA</sequence>
<organism evidence="1 2">
    <name type="scientific">Propioniciclava sinopodophylli</name>
    <dbReference type="NCBI Taxonomy" id="1837344"/>
    <lineage>
        <taxon>Bacteria</taxon>
        <taxon>Bacillati</taxon>
        <taxon>Actinomycetota</taxon>
        <taxon>Actinomycetes</taxon>
        <taxon>Propionibacteriales</taxon>
        <taxon>Propionibacteriaceae</taxon>
        <taxon>Propioniciclava</taxon>
    </lineage>
</organism>
<protein>
    <recommendedName>
        <fullName evidence="3">Pilus assembly protein TadE</fullName>
    </recommendedName>
</protein>
<evidence type="ECO:0008006" key="3">
    <source>
        <dbReference type="Google" id="ProtNLM"/>
    </source>
</evidence>
<dbReference type="RefSeq" id="WP_131166695.1">
    <property type="nucleotide sequence ID" value="NZ_CANLBI010000018.1"/>
</dbReference>
<name>A0A4Q9KGX1_9ACTN</name>
<dbReference type="Proteomes" id="UP000292373">
    <property type="component" value="Unassembled WGS sequence"/>
</dbReference>
<accession>A0A4Q9KGX1</accession>
<evidence type="ECO:0000313" key="1">
    <source>
        <dbReference type="EMBL" id="TBT88565.1"/>
    </source>
</evidence>
<gene>
    <name evidence="1" type="ORF">ET989_01015</name>
</gene>
<dbReference type="InterPro" id="IPR049790">
    <property type="entry name" value="Rv3655c/TadE"/>
</dbReference>
<keyword evidence="2" id="KW-1185">Reference proteome</keyword>
<evidence type="ECO:0000313" key="2">
    <source>
        <dbReference type="Proteomes" id="UP000292373"/>
    </source>
</evidence>
<proteinExistence type="predicted"/>